<dbReference type="EMBL" id="MU277200">
    <property type="protein sequence ID" value="KAI0064161.1"/>
    <property type="molecule type" value="Genomic_DNA"/>
</dbReference>
<keyword evidence="1" id="KW-0378">Hydrolase</keyword>
<reference evidence="1" key="1">
    <citation type="submission" date="2021-03" db="EMBL/GenBank/DDBJ databases">
        <authorList>
            <consortium name="DOE Joint Genome Institute"/>
            <person name="Ahrendt S."/>
            <person name="Looney B.P."/>
            <person name="Miyauchi S."/>
            <person name="Morin E."/>
            <person name="Drula E."/>
            <person name="Courty P.E."/>
            <person name="Chicoki N."/>
            <person name="Fauchery L."/>
            <person name="Kohler A."/>
            <person name="Kuo A."/>
            <person name="Labutti K."/>
            <person name="Pangilinan J."/>
            <person name="Lipzen A."/>
            <person name="Riley R."/>
            <person name="Andreopoulos W."/>
            <person name="He G."/>
            <person name="Johnson J."/>
            <person name="Barry K.W."/>
            <person name="Grigoriev I.V."/>
            <person name="Nagy L."/>
            <person name="Hibbett D."/>
            <person name="Henrissat B."/>
            <person name="Matheny P.B."/>
            <person name="Labbe J."/>
            <person name="Martin F."/>
        </authorList>
    </citation>
    <scope>NUCLEOTIDE SEQUENCE</scope>
    <source>
        <strain evidence="1">HHB10654</strain>
    </source>
</reference>
<organism evidence="1 2">
    <name type="scientific">Artomyces pyxidatus</name>
    <dbReference type="NCBI Taxonomy" id="48021"/>
    <lineage>
        <taxon>Eukaryota</taxon>
        <taxon>Fungi</taxon>
        <taxon>Dikarya</taxon>
        <taxon>Basidiomycota</taxon>
        <taxon>Agaricomycotina</taxon>
        <taxon>Agaricomycetes</taxon>
        <taxon>Russulales</taxon>
        <taxon>Auriscalpiaceae</taxon>
        <taxon>Artomyces</taxon>
    </lineage>
</organism>
<gene>
    <name evidence="1" type="ORF">BV25DRAFT_348401</name>
</gene>
<keyword evidence="1" id="KW-0645">Protease</keyword>
<evidence type="ECO:0000313" key="2">
    <source>
        <dbReference type="Proteomes" id="UP000814140"/>
    </source>
</evidence>
<dbReference type="Proteomes" id="UP000814140">
    <property type="component" value="Unassembled WGS sequence"/>
</dbReference>
<name>A0ACB8T827_9AGAM</name>
<evidence type="ECO:0000313" key="1">
    <source>
        <dbReference type="EMBL" id="KAI0064161.1"/>
    </source>
</evidence>
<protein>
    <submittedName>
        <fullName evidence="1">Acid protease</fullName>
    </submittedName>
</protein>
<sequence>MRWLAPLPLVLLVEIQHFANAARVPFQARTITSRSVYPRANVSGLPIQNTQNVQYIGNITLGGAPYSVILDTGSSDLWVAANVPNATDTGKAVSLSYAIGQANGNVNTAQLGFDNYTIDNQAFVLVKDTSSFSSSFQTDGYQGLIGLGPNTGSVVRTKVGDSSADSPLFRIFEQNKTSQNFISITLDRKGDPGDPVTGELTISEIIPGYEAIQQTTKLTVKDVPTLTSADQHWAVFTDQNGVLGPDGQVIDVSSIVPRAPSKQLVAVFDSGFSLPQVPRAMSDAIYGRVQGAAYDTTNGWWTLPCDQELNLTFIFGGKHFPIHPLDINSNDLGATDANGNPVCVGLFQPITSAFSLLGEYDMILGMGFLRNAYTLIDFGNFVSDASNDRSDPFVQLLPLTDPAQMHADFVKVRLNGVDTTGSPSKALLPASQESHSPETAAEKKQHEEGAVLRYWPYILVGCLAFVLLVVGGCVWACCCRRRKAPRAKGVPFGGFQNPYQSIHEPAPPPLHMQTMGSQYADPYRP</sequence>
<accession>A0ACB8T827</accession>
<reference evidence="1" key="2">
    <citation type="journal article" date="2022" name="New Phytol.">
        <title>Evolutionary transition to the ectomycorrhizal habit in the genomes of a hyperdiverse lineage of mushroom-forming fungi.</title>
        <authorList>
            <person name="Looney B."/>
            <person name="Miyauchi S."/>
            <person name="Morin E."/>
            <person name="Drula E."/>
            <person name="Courty P.E."/>
            <person name="Kohler A."/>
            <person name="Kuo A."/>
            <person name="LaButti K."/>
            <person name="Pangilinan J."/>
            <person name="Lipzen A."/>
            <person name="Riley R."/>
            <person name="Andreopoulos W."/>
            <person name="He G."/>
            <person name="Johnson J."/>
            <person name="Nolan M."/>
            <person name="Tritt A."/>
            <person name="Barry K.W."/>
            <person name="Grigoriev I.V."/>
            <person name="Nagy L.G."/>
            <person name="Hibbett D."/>
            <person name="Henrissat B."/>
            <person name="Matheny P.B."/>
            <person name="Labbe J."/>
            <person name="Martin F.M."/>
        </authorList>
    </citation>
    <scope>NUCLEOTIDE SEQUENCE</scope>
    <source>
        <strain evidence="1">HHB10654</strain>
    </source>
</reference>
<keyword evidence="2" id="KW-1185">Reference proteome</keyword>
<proteinExistence type="predicted"/>
<comment type="caution">
    <text evidence="1">The sequence shown here is derived from an EMBL/GenBank/DDBJ whole genome shotgun (WGS) entry which is preliminary data.</text>
</comment>